<dbReference type="Pfam" id="PF22754">
    <property type="entry name" value="bHLH-TF_ACT-like_plant"/>
    <property type="match status" value="1"/>
</dbReference>
<dbReference type="GO" id="GO:0046983">
    <property type="term" value="F:protein dimerization activity"/>
    <property type="evidence" value="ECO:0007669"/>
    <property type="project" value="InterPro"/>
</dbReference>
<keyword evidence="4" id="KW-0539">Nucleus</keyword>
<proteinExistence type="predicted"/>
<gene>
    <name evidence="8" type="ORF">Cgig2_007241</name>
</gene>
<name>A0A9Q1KZI3_9CARY</name>
<dbReference type="GO" id="GO:0005634">
    <property type="term" value="C:nucleus"/>
    <property type="evidence" value="ECO:0007669"/>
    <property type="project" value="UniProtKB-SubCell"/>
</dbReference>
<evidence type="ECO:0000259" key="7">
    <source>
        <dbReference type="Pfam" id="PF22754"/>
    </source>
</evidence>
<keyword evidence="2" id="KW-0805">Transcription regulation</keyword>
<evidence type="ECO:0000256" key="6">
    <source>
        <dbReference type="SAM" id="MobiDB-lite"/>
    </source>
</evidence>
<dbReference type="PANTHER" id="PTHR45959">
    <property type="entry name" value="BHLH TRANSCRIPTION FACTOR"/>
    <property type="match status" value="1"/>
</dbReference>
<evidence type="ECO:0000313" key="9">
    <source>
        <dbReference type="Proteomes" id="UP001153076"/>
    </source>
</evidence>
<keyword evidence="5" id="KW-0175">Coiled coil</keyword>
<dbReference type="Gene3D" id="4.10.280.10">
    <property type="entry name" value="Helix-loop-helix DNA-binding domain"/>
    <property type="match status" value="1"/>
</dbReference>
<dbReference type="Proteomes" id="UP001153076">
    <property type="component" value="Unassembled WGS sequence"/>
</dbReference>
<feature type="coiled-coil region" evidence="5">
    <location>
        <begin position="115"/>
        <end position="142"/>
    </location>
</feature>
<dbReference type="OrthoDB" id="690068at2759"/>
<dbReference type="InterPro" id="IPR052610">
    <property type="entry name" value="bHLH_transcription_regulator"/>
</dbReference>
<accession>A0A9Q1KZI3</accession>
<organism evidence="8 9">
    <name type="scientific">Carnegiea gigantea</name>
    <dbReference type="NCBI Taxonomy" id="171969"/>
    <lineage>
        <taxon>Eukaryota</taxon>
        <taxon>Viridiplantae</taxon>
        <taxon>Streptophyta</taxon>
        <taxon>Embryophyta</taxon>
        <taxon>Tracheophyta</taxon>
        <taxon>Spermatophyta</taxon>
        <taxon>Magnoliopsida</taxon>
        <taxon>eudicotyledons</taxon>
        <taxon>Gunneridae</taxon>
        <taxon>Pentapetalae</taxon>
        <taxon>Caryophyllales</taxon>
        <taxon>Cactineae</taxon>
        <taxon>Cactaceae</taxon>
        <taxon>Cactoideae</taxon>
        <taxon>Echinocereeae</taxon>
        <taxon>Carnegiea</taxon>
    </lineage>
</organism>
<dbReference type="PANTHER" id="PTHR45959:SF2">
    <property type="entry name" value="BHLH TRANSCRIPTION FACTOR"/>
    <property type="match status" value="1"/>
</dbReference>
<keyword evidence="9" id="KW-1185">Reference proteome</keyword>
<dbReference type="InterPro" id="IPR054502">
    <property type="entry name" value="bHLH-TF_ACT-like_plant"/>
</dbReference>
<dbReference type="GO" id="GO:0080090">
    <property type="term" value="P:regulation of primary metabolic process"/>
    <property type="evidence" value="ECO:0007669"/>
    <property type="project" value="UniProtKB-ARBA"/>
</dbReference>
<evidence type="ECO:0000256" key="4">
    <source>
        <dbReference type="ARBA" id="ARBA00023242"/>
    </source>
</evidence>
<dbReference type="InterPro" id="IPR036638">
    <property type="entry name" value="HLH_DNA-bd_sf"/>
</dbReference>
<feature type="compositionally biased region" description="Low complexity" evidence="6">
    <location>
        <begin position="47"/>
        <end position="66"/>
    </location>
</feature>
<evidence type="ECO:0000256" key="3">
    <source>
        <dbReference type="ARBA" id="ARBA00023163"/>
    </source>
</evidence>
<comment type="subcellular location">
    <subcellularLocation>
        <location evidence="1">Nucleus</location>
    </subcellularLocation>
</comment>
<keyword evidence="3" id="KW-0804">Transcription</keyword>
<reference evidence="8" key="1">
    <citation type="submission" date="2022-04" db="EMBL/GenBank/DDBJ databases">
        <title>Carnegiea gigantea Genome sequencing and assembly v2.</title>
        <authorList>
            <person name="Copetti D."/>
            <person name="Sanderson M.J."/>
            <person name="Burquez A."/>
            <person name="Wojciechowski M.F."/>
        </authorList>
    </citation>
    <scope>NUCLEOTIDE SEQUENCE</scope>
    <source>
        <strain evidence="8">SGP5-SGP5p</strain>
        <tissue evidence="8">Aerial part</tissue>
    </source>
</reference>
<protein>
    <recommendedName>
        <fullName evidence="7">Plant bHLH transcription factor ACT-like domain-containing protein</fullName>
    </recommendedName>
</protein>
<dbReference type="AlphaFoldDB" id="A0A9Q1KZI3"/>
<feature type="region of interest" description="Disordered" evidence="6">
    <location>
        <begin position="157"/>
        <end position="177"/>
    </location>
</feature>
<dbReference type="EMBL" id="JAKOGI010000007">
    <property type="protein sequence ID" value="KAJ8451758.1"/>
    <property type="molecule type" value="Genomic_DNA"/>
</dbReference>
<dbReference type="SUPFAM" id="SSF47459">
    <property type="entry name" value="HLH, helix-loop-helix DNA-binding domain"/>
    <property type="match status" value="1"/>
</dbReference>
<comment type="caution">
    <text evidence="8">The sequence shown here is derived from an EMBL/GenBank/DDBJ whole genome shotgun (WGS) entry which is preliminary data.</text>
</comment>
<evidence type="ECO:0000256" key="2">
    <source>
        <dbReference type="ARBA" id="ARBA00023015"/>
    </source>
</evidence>
<feature type="region of interest" description="Disordered" evidence="6">
    <location>
        <begin position="41"/>
        <end position="105"/>
    </location>
</feature>
<feature type="domain" description="Plant bHLH transcription factor ACT-like" evidence="7">
    <location>
        <begin position="187"/>
        <end position="255"/>
    </location>
</feature>
<evidence type="ECO:0000256" key="1">
    <source>
        <dbReference type="ARBA" id="ARBA00004123"/>
    </source>
</evidence>
<evidence type="ECO:0000313" key="8">
    <source>
        <dbReference type="EMBL" id="KAJ8451758.1"/>
    </source>
</evidence>
<sequence>MEDQLALLLEVPEINCFDDIITDQDIAAVLQGMDMNSHHNHLQPYQSLSSSTDSSATATVTAATNTRPSRQPKLRNSSSSPPCLPVILNFGSASSMPEDDSRQGNVATMDKSSVLGEAIKHIKQLQERVKTLEEDSGRKMVESVVLVKKSQVALEDDDFSSSGDNVNEVPPKNNNCQDEDHFSGIDVRVWKNDLLLKLQCDRQEAILPRILSALEKHRLRISTVHATPFGDKTFDITIIAQMDEEVKPQNVVGDLYSVIKGS</sequence>
<evidence type="ECO:0000256" key="5">
    <source>
        <dbReference type="SAM" id="Coils"/>
    </source>
</evidence>